<sequence>MTRLQGSCRAIAGEPGTLFRVTDIITLSDPRVAEVAEQECGEPLVDLRETPGLRIDLRQADADGSFAHLRLGALRRLLQAQSLLPAGVRFLVVEGYRPPGLQRRYFEQYAATLRAAHPDAGPDRIRELASAYISPPEVAPHVSGGAVDLTLCTADGTELPLGTEVNATPEESAGACRTGAPGIGAEARAHRASMSRALTTAGFVNYPTEWWHWSYGDRYWALLSRAPAARYGPAPAPVRPA</sequence>
<evidence type="ECO:0000256" key="10">
    <source>
        <dbReference type="PIRNR" id="PIRNR026671"/>
    </source>
</evidence>
<evidence type="ECO:0000256" key="8">
    <source>
        <dbReference type="ARBA" id="ARBA00023316"/>
    </source>
</evidence>
<gene>
    <name evidence="11" type="ORF">GCM10011578_061740</name>
</gene>
<evidence type="ECO:0000256" key="5">
    <source>
        <dbReference type="ARBA" id="ARBA00022833"/>
    </source>
</evidence>
<feature type="binding site" evidence="9">
    <location>
        <position position="212"/>
    </location>
    <ligand>
        <name>Zn(2+)</name>
        <dbReference type="ChEBI" id="CHEBI:29105"/>
        <note>catalytic</note>
    </ligand>
</feature>
<evidence type="ECO:0000256" key="2">
    <source>
        <dbReference type="ARBA" id="ARBA00022670"/>
    </source>
</evidence>
<feature type="binding site" evidence="9">
    <location>
        <position position="148"/>
    </location>
    <ligand>
        <name>Zn(2+)</name>
        <dbReference type="ChEBI" id="CHEBI:29105"/>
        <note>catalytic</note>
    </ligand>
</feature>
<keyword evidence="5 9" id="KW-0862">Zinc</keyword>
<comment type="function">
    <text evidence="9 10">Catalyzes hydrolysis of the D-alanyl-D-alanine dipeptide.</text>
</comment>
<dbReference type="SUPFAM" id="SSF55166">
    <property type="entry name" value="Hedgehog/DD-peptidase"/>
    <property type="match status" value="1"/>
</dbReference>
<dbReference type="GO" id="GO:0006508">
    <property type="term" value="P:proteolysis"/>
    <property type="evidence" value="ECO:0007669"/>
    <property type="project" value="UniProtKB-KW"/>
</dbReference>
<proteinExistence type="inferred from homology"/>
<comment type="cofactor">
    <cofactor evidence="9">
        <name>Zn(2+)</name>
        <dbReference type="ChEBI" id="CHEBI:29105"/>
    </cofactor>
    <text evidence="9">Binds 1 zinc ion per subunit.</text>
</comment>
<accession>A0A917XIT5</accession>
<feature type="active site" description="Proton donor/acceptor" evidence="9">
    <location>
        <position position="209"/>
    </location>
</feature>
<keyword evidence="6 9" id="KW-0224">Dipeptidase</keyword>
<evidence type="ECO:0000313" key="11">
    <source>
        <dbReference type="EMBL" id="GGN26897.1"/>
    </source>
</evidence>
<feature type="binding site" evidence="9">
    <location>
        <position position="141"/>
    </location>
    <ligand>
        <name>Zn(2+)</name>
        <dbReference type="ChEBI" id="CHEBI:29105"/>
        <note>catalytic</note>
    </ligand>
</feature>
<evidence type="ECO:0000313" key="12">
    <source>
        <dbReference type="Proteomes" id="UP000653411"/>
    </source>
</evidence>
<dbReference type="PIRSF" id="PIRSF026671">
    <property type="entry name" value="AA_dipeptidase"/>
    <property type="match status" value="1"/>
</dbReference>
<dbReference type="AlphaFoldDB" id="A0A917XIT5"/>
<dbReference type="InterPro" id="IPR009045">
    <property type="entry name" value="Zn_M74/Hedgehog-like"/>
</dbReference>
<keyword evidence="12" id="KW-1185">Reference proteome</keyword>
<comment type="caution">
    <text evidence="11">The sequence shown here is derived from an EMBL/GenBank/DDBJ whole genome shotgun (WGS) entry which is preliminary data.</text>
</comment>
<organism evidence="11 12">
    <name type="scientific">Streptomyces fuscichromogenes</name>
    <dbReference type="NCBI Taxonomy" id="1324013"/>
    <lineage>
        <taxon>Bacteria</taxon>
        <taxon>Bacillati</taxon>
        <taxon>Actinomycetota</taxon>
        <taxon>Actinomycetes</taxon>
        <taxon>Kitasatosporales</taxon>
        <taxon>Streptomycetaceae</taxon>
        <taxon>Streptomyces</taxon>
    </lineage>
</organism>
<reference evidence="11" key="1">
    <citation type="journal article" date="2014" name="Int. J. Syst. Evol. Microbiol.">
        <title>Complete genome sequence of Corynebacterium casei LMG S-19264T (=DSM 44701T), isolated from a smear-ripened cheese.</title>
        <authorList>
            <consortium name="US DOE Joint Genome Institute (JGI-PGF)"/>
            <person name="Walter F."/>
            <person name="Albersmeier A."/>
            <person name="Kalinowski J."/>
            <person name="Ruckert C."/>
        </authorList>
    </citation>
    <scope>NUCLEOTIDE SEQUENCE</scope>
    <source>
        <strain evidence="11">CGMCC 4.7110</strain>
    </source>
</reference>
<dbReference type="Pfam" id="PF01427">
    <property type="entry name" value="Peptidase_M15"/>
    <property type="match status" value="1"/>
</dbReference>
<evidence type="ECO:0000256" key="9">
    <source>
        <dbReference type="HAMAP-Rule" id="MF_01924"/>
    </source>
</evidence>
<evidence type="ECO:0000256" key="4">
    <source>
        <dbReference type="ARBA" id="ARBA00022801"/>
    </source>
</evidence>
<comment type="catalytic activity">
    <reaction evidence="1 9 10">
        <text>D-alanyl-D-alanine + H2O = 2 D-alanine</text>
        <dbReference type="Rhea" id="RHEA:20661"/>
        <dbReference type="ChEBI" id="CHEBI:15377"/>
        <dbReference type="ChEBI" id="CHEBI:57416"/>
        <dbReference type="ChEBI" id="CHEBI:57822"/>
        <dbReference type="EC" id="3.4.13.22"/>
    </reaction>
</comment>
<protein>
    <recommendedName>
        <fullName evidence="9 10">D-alanyl-D-alanine dipeptidase</fullName>
        <shortName evidence="9 10">D-Ala-D-Ala dipeptidase</shortName>
        <ecNumber evidence="9 10">3.4.13.22</ecNumber>
    </recommendedName>
</protein>
<keyword evidence="3 9" id="KW-0479">Metal-binding</keyword>
<dbReference type="GO" id="GO:0008270">
    <property type="term" value="F:zinc ion binding"/>
    <property type="evidence" value="ECO:0007669"/>
    <property type="project" value="UniProtKB-UniRule"/>
</dbReference>
<keyword evidence="7 9" id="KW-0482">Metalloprotease</keyword>
<dbReference type="GO" id="GO:0071555">
    <property type="term" value="P:cell wall organization"/>
    <property type="evidence" value="ECO:0007669"/>
    <property type="project" value="UniProtKB-KW"/>
</dbReference>
<dbReference type="GO" id="GO:0160237">
    <property type="term" value="F:D-Ala-D-Ala dipeptidase activity"/>
    <property type="evidence" value="ECO:0007669"/>
    <property type="project" value="UniProtKB-EC"/>
</dbReference>
<dbReference type="PANTHER" id="PTHR43126">
    <property type="entry name" value="D-ALANYL-D-ALANINE DIPEPTIDASE"/>
    <property type="match status" value="1"/>
</dbReference>
<dbReference type="InterPro" id="IPR000755">
    <property type="entry name" value="A_A_dipeptidase"/>
</dbReference>
<dbReference type="Proteomes" id="UP000653411">
    <property type="component" value="Unassembled WGS sequence"/>
</dbReference>
<dbReference type="Gene3D" id="3.30.1380.10">
    <property type="match status" value="1"/>
</dbReference>
<evidence type="ECO:0000256" key="3">
    <source>
        <dbReference type="ARBA" id="ARBA00022723"/>
    </source>
</evidence>
<evidence type="ECO:0000256" key="7">
    <source>
        <dbReference type="ARBA" id="ARBA00023049"/>
    </source>
</evidence>
<keyword evidence="4 9" id="KW-0378">Hydrolase</keyword>
<dbReference type="GO" id="GO:0008237">
    <property type="term" value="F:metallopeptidase activity"/>
    <property type="evidence" value="ECO:0007669"/>
    <property type="project" value="UniProtKB-KW"/>
</dbReference>
<dbReference type="HAMAP" id="MF_01924">
    <property type="entry name" value="A_A_dipeptidase"/>
    <property type="match status" value="1"/>
</dbReference>
<keyword evidence="8 10" id="KW-0961">Cell wall biogenesis/degradation</keyword>
<reference evidence="11" key="2">
    <citation type="submission" date="2020-09" db="EMBL/GenBank/DDBJ databases">
        <authorList>
            <person name="Sun Q."/>
            <person name="Zhou Y."/>
        </authorList>
    </citation>
    <scope>NUCLEOTIDE SEQUENCE</scope>
    <source>
        <strain evidence="11">CGMCC 4.7110</strain>
    </source>
</reference>
<keyword evidence="2 9" id="KW-0645">Protease</keyword>
<dbReference type="PANTHER" id="PTHR43126:SF2">
    <property type="entry name" value="D-ALANYL-D-ALANINE DIPEPTIDASE"/>
    <property type="match status" value="1"/>
</dbReference>
<evidence type="ECO:0000256" key="6">
    <source>
        <dbReference type="ARBA" id="ARBA00022997"/>
    </source>
</evidence>
<feature type="site" description="Transition state stabilizer" evidence="9">
    <location>
        <position position="97"/>
    </location>
</feature>
<dbReference type="EMBL" id="BMML01000016">
    <property type="protein sequence ID" value="GGN26897.1"/>
    <property type="molecule type" value="Genomic_DNA"/>
</dbReference>
<evidence type="ECO:0000256" key="1">
    <source>
        <dbReference type="ARBA" id="ARBA00001362"/>
    </source>
</evidence>
<name>A0A917XIT5_9ACTN</name>
<dbReference type="EC" id="3.4.13.22" evidence="9 10"/>
<comment type="similarity">
    <text evidence="9 10">Belongs to the peptidase M15D family.</text>
</comment>